<dbReference type="Proteomes" id="UP001163846">
    <property type="component" value="Unassembled WGS sequence"/>
</dbReference>
<protein>
    <submittedName>
        <fullName evidence="1">Uncharacterized protein</fullName>
    </submittedName>
</protein>
<organism evidence="1 2">
    <name type="scientific">Lentinula raphanica</name>
    <dbReference type="NCBI Taxonomy" id="153919"/>
    <lineage>
        <taxon>Eukaryota</taxon>
        <taxon>Fungi</taxon>
        <taxon>Dikarya</taxon>
        <taxon>Basidiomycota</taxon>
        <taxon>Agaricomycotina</taxon>
        <taxon>Agaricomycetes</taxon>
        <taxon>Agaricomycetidae</taxon>
        <taxon>Agaricales</taxon>
        <taxon>Marasmiineae</taxon>
        <taxon>Omphalotaceae</taxon>
        <taxon>Lentinula</taxon>
    </lineage>
</organism>
<dbReference type="EMBL" id="MU806240">
    <property type="protein sequence ID" value="KAJ3837530.1"/>
    <property type="molecule type" value="Genomic_DNA"/>
</dbReference>
<proteinExistence type="predicted"/>
<evidence type="ECO:0000313" key="1">
    <source>
        <dbReference type="EMBL" id="KAJ3837530.1"/>
    </source>
</evidence>
<keyword evidence="2" id="KW-1185">Reference proteome</keyword>
<reference evidence="1" key="1">
    <citation type="submission" date="2022-08" db="EMBL/GenBank/DDBJ databases">
        <authorList>
            <consortium name="DOE Joint Genome Institute"/>
            <person name="Min B."/>
            <person name="Riley R."/>
            <person name="Sierra-Patev S."/>
            <person name="Naranjo-Ortiz M."/>
            <person name="Looney B."/>
            <person name="Konkel Z."/>
            <person name="Slot J.C."/>
            <person name="Sakamoto Y."/>
            <person name="Steenwyk J.L."/>
            <person name="Rokas A."/>
            <person name="Carro J."/>
            <person name="Camarero S."/>
            <person name="Ferreira P."/>
            <person name="Molpeceres G."/>
            <person name="Ruiz-Duenas F.J."/>
            <person name="Serrano A."/>
            <person name="Henrissat B."/>
            <person name="Drula E."/>
            <person name="Hughes K.W."/>
            <person name="Mata J.L."/>
            <person name="Ishikawa N.K."/>
            <person name="Vargas-Isla R."/>
            <person name="Ushijima S."/>
            <person name="Smith C.A."/>
            <person name="Ahrendt S."/>
            <person name="Andreopoulos W."/>
            <person name="He G."/>
            <person name="Labutti K."/>
            <person name="Lipzen A."/>
            <person name="Ng V."/>
            <person name="Sandor L."/>
            <person name="Barry K."/>
            <person name="Martinez A.T."/>
            <person name="Xiao Y."/>
            <person name="Gibbons J.G."/>
            <person name="Terashima K."/>
            <person name="Hibbett D.S."/>
            <person name="Grigoriev I.V."/>
        </authorList>
    </citation>
    <scope>NUCLEOTIDE SEQUENCE</scope>
    <source>
        <strain evidence="1">TFB9207</strain>
    </source>
</reference>
<evidence type="ECO:0000313" key="2">
    <source>
        <dbReference type="Proteomes" id="UP001163846"/>
    </source>
</evidence>
<accession>A0AA38P745</accession>
<gene>
    <name evidence="1" type="ORF">F5878DRAFT_212692</name>
</gene>
<comment type="caution">
    <text evidence="1">The sequence shown here is derived from an EMBL/GenBank/DDBJ whole genome shotgun (WGS) entry which is preliminary data.</text>
</comment>
<dbReference type="AlphaFoldDB" id="A0AA38P745"/>
<sequence>MDRLCDEILQLIFYELHDPTPFTLLSKRLHHFSQDPYTRAQYFLNRYGPARAVFEALGRGKVVNETVLDILMTSGAHLSRYLVQIAIHHYFYTQTHFVKTKWARNVPFRVFLHFMALATTRYGEIPREKGQDDGSLFLTFLKESRFPPNLRSIGWETIRDILEIYKFIPFSTKDPIMAQFPLALAVEPRLLPYAVANGFCMDEKYRDFVFRKMFESSALSDRTADTIANNVRELCRLDPSMFMSRTVAAEICMEARHNEAGYGALKLLGSSGDLLFELPTLVEDLIKLFLKTRSLTSSSVQVNLRYLFADFPSSDPVVRLVILLTAFLSVEREAGSASCVPSLKAKLDPLKLGLITPADMFDILIHPFTDRYHPVFDYMKTELDPSEGKCLSQDELNLIAGDTAKTLLLLDCKGKLLKNLHDGHPNVREVVIQAIIEHQVKLDDLPDPEDIEACLSYRATFCKDSGYSMDTSIYSWNRPNLEEPPSNKGPDNTNDAYKWDENVTVNGLELGPIGREALTTVINREDQLPTRSRRRNFTYHYSMNDYYEFLTPDILTVAKWIKNDFGPRHRLTAVLMSHAVLNDNTSVLRHYLKDSFSSVPITLKHFHLLARLGRAPNYIIFEAIRDGAEFFRGEEDYIDSNTTRSPRSNKNRTRISRGSISGSHVDVVVDTKSSASTSTNEYLIGKKRPRRSAAGTRSYRIPGSDDEMDAMDIDLSNCEDKFHPKVVNHLHLWIQHLEELQKVEQAKFRKRKKRATDDSNIEVSKTNFLKVLSMNLRALRKYADDKRKSAESFEALDSDYEDDNYIDKAPRFKKKRV</sequence>
<name>A0AA38P745_9AGAR</name>